<dbReference type="OrthoDB" id="5287589at2"/>
<dbReference type="Proteomes" id="UP000182661">
    <property type="component" value="Unassembled WGS sequence"/>
</dbReference>
<sequence length="673" mass="75333">MNYIDVRSLANLASVSRQAIEKSIKSIVDGRAEAWRGHVLEIRTAHGRGGRSGIQYQIKVSSLPVDIQDRLKAIQIADEAVSSLRFGSDAQFERAWKHEVIKAALSHPKGSGDRKIEIERLHGATRLDWTGHQRKLTRTTLYDWIKTYECEGIHGLAQRVRSDKGEKKVIISRAWCNSVGFNDATKDAVEESMKQFVRAKIKMGTTLKILLILAGQELKRLTIAHKDLAPIASMDDSVFVIPRSFVEAEAGFKAVYRHRFDRKASEDNKPRIQRTIAGLQPMEIVVMDVHHINVHVGRDDGTYSTAKLLAFYDIATARVFCEIIQFDERGGVRNADVIQAFVNMCEHAAFGMPQYLYADNGSEYRFADMLEDALKLGSTVVPYEGREGLGRVLRAKAYNAAAKHVEGWFRQMNQQYFRHIQGWRDDDAINPKRPQLGKLHKPYAEGFDAVCEEVFGLLTAYENIPQKGGLKGKSPALTFKAYVDAGWKATLLNPHDLLTVFTQPETRVVEKHGFSVKGMRWTCDGLLEYFGRTVLVHIPKFHSFGELLVTDANGNTIGVAVADREYHVLDPRGAQESARRDKVRKSKLREMDRSVADVDVGAELIAFGRNAAPVVPNQPDAMISVNRVGSGRLALPPVPVSKTSRQHQDDELRNANNDAIAKLNEIFAIGGKR</sequence>
<dbReference type="SUPFAM" id="SSF53098">
    <property type="entry name" value="Ribonuclease H-like"/>
    <property type="match status" value="1"/>
</dbReference>
<name>A0A657LXR7_9HYPH</name>
<dbReference type="AlphaFoldDB" id="A0A657LXR7"/>
<dbReference type="PROSITE" id="PS50994">
    <property type="entry name" value="INTEGRASE"/>
    <property type="match status" value="1"/>
</dbReference>
<feature type="domain" description="Integrase catalytic" evidence="1">
    <location>
        <begin position="277"/>
        <end position="483"/>
    </location>
</feature>
<proteinExistence type="predicted"/>
<evidence type="ECO:0000313" key="3">
    <source>
        <dbReference type="Proteomes" id="UP000182661"/>
    </source>
</evidence>
<accession>A0A657LXR7</accession>
<protein>
    <recommendedName>
        <fullName evidence="1">Integrase catalytic domain-containing protein</fullName>
    </recommendedName>
</protein>
<organism evidence="2 3">
    <name type="scientific">Pararhizobium antarcticum</name>
    <dbReference type="NCBI Taxonomy" id="1798805"/>
    <lineage>
        <taxon>Bacteria</taxon>
        <taxon>Pseudomonadati</taxon>
        <taxon>Pseudomonadota</taxon>
        <taxon>Alphaproteobacteria</taxon>
        <taxon>Hyphomicrobiales</taxon>
        <taxon>Rhizobiaceae</taxon>
        <taxon>Rhizobium/Agrobacterium group</taxon>
        <taxon>Pararhizobium</taxon>
    </lineage>
</organism>
<gene>
    <name evidence="2" type="ORF">AX760_11340</name>
</gene>
<dbReference type="GO" id="GO:0003676">
    <property type="term" value="F:nucleic acid binding"/>
    <property type="evidence" value="ECO:0007669"/>
    <property type="project" value="InterPro"/>
</dbReference>
<evidence type="ECO:0000259" key="1">
    <source>
        <dbReference type="PROSITE" id="PS50994"/>
    </source>
</evidence>
<dbReference type="RefSeq" id="WP_071831788.1">
    <property type="nucleotide sequence ID" value="NZ_LSRP01000046.1"/>
</dbReference>
<comment type="caution">
    <text evidence="2">The sequence shown here is derived from an EMBL/GenBank/DDBJ whole genome shotgun (WGS) entry which is preliminary data.</text>
</comment>
<dbReference type="EMBL" id="LSRP01000046">
    <property type="protein sequence ID" value="OJF99971.1"/>
    <property type="molecule type" value="Genomic_DNA"/>
</dbReference>
<dbReference type="InterPro" id="IPR036397">
    <property type="entry name" value="RNaseH_sf"/>
</dbReference>
<evidence type="ECO:0000313" key="2">
    <source>
        <dbReference type="EMBL" id="OJF99971.1"/>
    </source>
</evidence>
<keyword evidence="3" id="KW-1185">Reference proteome</keyword>
<dbReference type="InterPro" id="IPR001584">
    <property type="entry name" value="Integrase_cat-core"/>
</dbReference>
<dbReference type="InterPro" id="IPR012337">
    <property type="entry name" value="RNaseH-like_sf"/>
</dbReference>
<reference evidence="2 3" key="1">
    <citation type="submission" date="2016-02" db="EMBL/GenBank/DDBJ databases">
        <title>Genome sequencing of a beta-galactosidase producing bacteria Rhizobium sp. 59.</title>
        <authorList>
            <person name="Wang D."/>
            <person name="Kot W."/>
            <person name="Qin Y."/>
            <person name="Hansen L."/>
            <person name="Naqvi K."/>
            <person name="Rensing C."/>
        </authorList>
    </citation>
    <scope>NUCLEOTIDE SEQUENCE [LARGE SCALE GENOMIC DNA]</scope>
    <source>
        <strain evidence="2 3">59</strain>
    </source>
</reference>
<dbReference type="GO" id="GO:0015074">
    <property type="term" value="P:DNA integration"/>
    <property type="evidence" value="ECO:0007669"/>
    <property type="project" value="InterPro"/>
</dbReference>
<dbReference type="Gene3D" id="3.30.420.10">
    <property type="entry name" value="Ribonuclease H-like superfamily/Ribonuclease H"/>
    <property type="match status" value="1"/>
</dbReference>